<dbReference type="AlphaFoldDB" id="A0A7G2C7Z8"/>
<dbReference type="EMBL" id="LR877149">
    <property type="protein sequence ID" value="CAD2215709.1"/>
    <property type="molecule type" value="Genomic_DNA"/>
</dbReference>
<evidence type="ECO:0000313" key="4">
    <source>
        <dbReference type="Proteomes" id="UP000515908"/>
    </source>
</evidence>
<dbReference type="SUPFAM" id="SSF52540">
    <property type="entry name" value="P-loop containing nucleoside triphosphate hydrolases"/>
    <property type="match status" value="2"/>
</dbReference>
<gene>
    <name evidence="3" type="ORF">ADEAN_000316400</name>
</gene>
<dbReference type="InterPro" id="IPR049945">
    <property type="entry name" value="AAA_22"/>
</dbReference>
<proteinExistence type="predicted"/>
<dbReference type="Proteomes" id="UP000515908">
    <property type="component" value="Chromosome 05"/>
</dbReference>
<name>A0A7G2C7Z8_9TRYP</name>
<keyword evidence="1" id="KW-0812">Transmembrane</keyword>
<dbReference type="GO" id="GO:0016887">
    <property type="term" value="F:ATP hydrolysis activity"/>
    <property type="evidence" value="ECO:0007669"/>
    <property type="project" value="InterPro"/>
</dbReference>
<keyword evidence="1" id="KW-1133">Transmembrane helix</keyword>
<organism evidence="3 4">
    <name type="scientific">Angomonas deanei</name>
    <dbReference type="NCBI Taxonomy" id="59799"/>
    <lineage>
        <taxon>Eukaryota</taxon>
        <taxon>Discoba</taxon>
        <taxon>Euglenozoa</taxon>
        <taxon>Kinetoplastea</taxon>
        <taxon>Metakinetoplastina</taxon>
        <taxon>Trypanosomatida</taxon>
        <taxon>Trypanosomatidae</taxon>
        <taxon>Strigomonadinae</taxon>
        <taxon>Angomonas</taxon>
    </lineage>
</organism>
<dbReference type="Gene3D" id="3.40.50.300">
    <property type="entry name" value="P-loop containing nucleotide triphosphate hydrolases"/>
    <property type="match status" value="1"/>
</dbReference>
<dbReference type="VEuPathDB" id="TriTrypDB:ADEAN_000316400"/>
<keyword evidence="1" id="KW-0472">Membrane</keyword>
<evidence type="ECO:0000313" key="3">
    <source>
        <dbReference type="EMBL" id="CAD2215709.1"/>
    </source>
</evidence>
<evidence type="ECO:0000259" key="2">
    <source>
        <dbReference type="Pfam" id="PF13401"/>
    </source>
</evidence>
<sequence length="376" mass="43217">MEKAEWQRDHHRQMRSIYKERVKEKDKRYLFSKYAGILSASVAFVGASSLFGWNYKNYLKQTRDYQLSFAVDTLQRRAPPSATTKQGDAVVLRPKEERWIKKIIDRMDIHHPRVVVLTGYQGCGKSTLVRRVVSQESIPVVYVDVHSKEDTLRSVIKALGVPNVDACGEPSEFIADACTEARNRLGKTPLLVLKMREEDSLARVYNEAVTLACDRRVCHLILEVPLESLTIANTSLPRLDFYTVPAFSRKQAYAYTKHRFDALLLEQFMDIVGTNSNDLDELFAFMRQRSASPVEYINQKLLKSMRQLQSAWSQNPRAKEAVKRLSDFSYRDGQREGVDENSLRDPALQDIIIYNPVQDCWLFANKTLHTAARCCL</sequence>
<reference evidence="3 4" key="1">
    <citation type="submission" date="2020-08" db="EMBL/GenBank/DDBJ databases">
        <authorList>
            <person name="Newling K."/>
            <person name="Davey J."/>
            <person name="Forrester S."/>
        </authorList>
    </citation>
    <scope>NUCLEOTIDE SEQUENCE [LARGE SCALE GENOMIC DNA]</scope>
    <source>
        <strain evidence="4">Crithidia deanei Carvalho (ATCC PRA-265)</strain>
    </source>
</reference>
<dbReference type="PANTHER" id="PTHR34157">
    <property type="entry name" value="TUZIN"/>
    <property type="match status" value="1"/>
</dbReference>
<dbReference type="Pfam" id="PF13401">
    <property type="entry name" value="AAA_22"/>
    <property type="match status" value="1"/>
</dbReference>
<feature type="transmembrane region" description="Helical" evidence="1">
    <location>
        <begin position="31"/>
        <end position="53"/>
    </location>
</feature>
<accession>A0A7G2C7Z8</accession>
<dbReference type="InterPro" id="IPR027417">
    <property type="entry name" value="P-loop_NTPase"/>
</dbReference>
<dbReference type="PANTHER" id="PTHR34157:SF2">
    <property type="entry name" value="TUZIN"/>
    <property type="match status" value="1"/>
</dbReference>
<protein>
    <submittedName>
        <fullName evidence="3">AAA domain containing protein, putative</fullName>
    </submittedName>
</protein>
<feature type="domain" description="ORC1/DEAH AAA+ ATPase" evidence="2">
    <location>
        <begin position="111"/>
        <end position="193"/>
    </location>
</feature>
<dbReference type="OrthoDB" id="269909at2759"/>
<evidence type="ECO:0000256" key="1">
    <source>
        <dbReference type="SAM" id="Phobius"/>
    </source>
</evidence>
<keyword evidence="4" id="KW-1185">Reference proteome</keyword>